<gene>
    <name evidence="2" type="ORF">Q5H93_13655</name>
</gene>
<sequence length="465" mass="50517">MRWNQYYPCDGSSPGTLLRQPDGYLLLTNVYERIGTSNVPHGQLTKVNLQQQVVWQRDYHSQGYRGAGQFTDIIAHPDGSYLVGGLCDRSPVYNGGSSYLRLDYWLLKLRPNGDTIATTHCGDPARYERVTALRLLPGDALALAGVQADGNQKENPQLLRLDNALRPQPQWTRDESNPNIEDNPHAFLLPLQSGAIVTGGQQYNTSFNPRTWAHLLCLNPTGTVQWEVLRQYPNRIYNGYSTCLVPADGAAYLSGGALDGSTGSGPLNATGLLSKYAGVGLAYQPDLCRTPPTASFAPAFNAAGDSVLVLDQSTAGPTYGELVAWHWDFGDGSSYDGPTPPWHRYATPPGPALRLTLTVTNNLGCQHTTTLLPLASRAQQLQARLSLYPNPATEAVTVALDGLRPQPALPLEVVNALSQVVLRTTAAPRQGKLSHILDLQSLSPGVYLVRLHTADGIVCKRFVVR</sequence>
<reference evidence="2" key="1">
    <citation type="submission" date="2023-07" db="EMBL/GenBank/DDBJ databases">
        <authorList>
            <person name="Kim M.K."/>
        </authorList>
    </citation>
    <scope>NUCLEOTIDE SEQUENCE</scope>
    <source>
        <strain evidence="2">ASUV-10-1</strain>
    </source>
</reference>
<dbReference type="InterPro" id="IPR000601">
    <property type="entry name" value="PKD_dom"/>
</dbReference>
<dbReference type="Gene3D" id="2.60.40.10">
    <property type="entry name" value="Immunoglobulins"/>
    <property type="match status" value="1"/>
</dbReference>
<dbReference type="Pfam" id="PF18962">
    <property type="entry name" value="Por_Secre_tail"/>
    <property type="match status" value="1"/>
</dbReference>
<dbReference type="NCBIfam" id="TIGR04183">
    <property type="entry name" value="Por_Secre_tail"/>
    <property type="match status" value="1"/>
</dbReference>
<proteinExistence type="predicted"/>
<dbReference type="SUPFAM" id="SSF49299">
    <property type="entry name" value="PKD domain"/>
    <property type="match status" value="1"/>
</dbReference>
<evidence type="ECO:0000313" key="3">
    <source>
        <dbReference type="Proteomes" id="UP001176429"/>
    </source>
</evidence>
<dbReference type="CDD" id="cd00146">
    <property type="entry name" value="PKD"/>
    <property type="match status" value="1"/>
</dbReference>
<organism evidence="2 3">
    <name type="scientific">Hymenobacter aranciens</name>
    <dbReference type="NCBI Taxonomy" id="3063996"/>
    <lineage>
        <taxon>Bacteria</taxon>
        <taxon>Pseudomonadati</taxon>
        <taxon>Bacteroidota</taxon>
        <taxon>Cytophagia</taxon>
        <taxon>Cytophagales</taxon>
        <taxon>Hymenobacteraceae</taxon>
        <taxon>Hymenobacter</taxon>
    </lineage>
</organism>
<accession>A0ABT9BDK4</accession>
<evidence type="ECO:0000313" key="2">
    <source>
        <dbReference type="EMBL" id="MDO7875784.1"/>
    </source>
</evidence>
<protein>
    <submittedName>
        <fullName evidence="2">PKD domain-containing protein</fullName>
    </submittedName>
</protein>
<keyword evidence="3" id="KW-1185">Reference proteome</keyword>
<dbReference type="Pfam" id="PF18911">
    <property type="entry name" value="PKD_4"/>
    <property type="match status" value="1"/>
</dbReference>
<evidence type="ECO:0000259" key="1">
    <source>
        <dbReference type="PROSITE" id="PS50093"/>
    </source>
</evidence>
<dbReference type="InterPro" id="IPR013783">
    <property type="entry name" value="Ig-like_fold"/>
</dbReference>
<dbReference type="Proteomes" id="UP001176429">
    <property type="component" value="Unassembled WGS sequence"/>
</dbReference>
<name>A0ABT9BDK4_9BACT</name>
<comment type="caution">
    <text evidence="2">The sequence shown here is derived from an EMBL/GenBank/DDBJ whole genome shotgun (WGS) entry which is preliminary data.</text>
</comment>
<dbReference type="InterPro" id="IPR035986">
    <property type="entry name" value="PKD_dom_sf"/>
</dbReference>
<dbReference type="InterPro" id="IPR026444">
    <property type="entry name" value="Secre_tail"/>
</dbReference>
<dbReference type="PROSITE" id="PS50093">
    <property type="entry name" value="PKD"/>
    <property type="match status" value="1"/>
</dbReference>
<feature type="domain" description="PKD" evidence="1">
    <location>
        <begin position="290"/>
        <end position="358"/>
    </location>
</feature>
<dbReference type="EMBL" id="JAUQSY010000008">
    <property type="protein sequence ID" value="MDO7875784.1"/>
    <property type="molecule type" value="Genomic_DNA"/>
</dbReference>